<comment type="caution">
    <text evidence="1">The sequence shown here is derived from an EMBL/GenBank/DDBJ whole genome shotgun (WGS) entry which is preliminary data.</text>
</comment>
<dbReference type="OrthoDB" id="47883at2759"/>
<gene>
    <name evidence="1" type="ORF">HICCMSTLAB_LOCUS441</name>
</gene>
<reference evidence="1" key="1">
    <citation type="submission" date="2021-04" db="EMBL/GenBank/DDBJ databases">
        <authorList>
            <person name="Chebbi M.A.C M."/>
        </authorList>
    </citation>
    <scope>NUCLEOTIDE SEQUENCE</scope>
</reference>
<dbReference type="SUPFAM" id="SSF51197">
    <property type="entry name" value="Clavaminate synthase-like"/>
    <property type="match status" value="1"/>
</dbReference>
<dbReference type="AlphaFoldDB" id="A0A8J2EI14"/>
<organism evidence="1 2">
    <name type="scientific">Cotesia congregata</name>
    <name type="common">Parasitoid wasp</name>
    <name type="synonym">Apanteles congregatus</name>
    <dbReference type="NCBI Taxonomy" id="51543"/>
    <lineage>
        <taxon>Eukaryota</taxon>
        <taxon>Metazoa</taxon>
        <taxon>Ecdysozoa</taxon>
        <taxon>Arthropoda</taxon>
        <taxon>Hexapoda</taxon>
        <taxon>Insecta</taxon>
        <taxon>Pterygota</taxon>
        <taxon>Neoptera</taxon>
        <taxon>Endopterygota</taxon>
        <taxon>Hymenoptera</taxon>
        <taxon>Apocrita</taxon>
        <taxon>Ichneumonoidea</taxon>
        <taxon>Braconidae</taxon>
        <taxon>Microgastrinae</taxon>
        <taxon>Cotesia</taxon>
    </lineage>
</organism>
<evidence type="ECO:0000313" key="2">
    <source>
        <dbReference type="Proteomes" id="UP000786811"/>
    </source>
</evidence>
<dbReference type="Proteomes" id="UP000786811">
    <property type="component" value="Unassembled WGS sequence"/>
</dbReference>
<dbReference type="EMBL" id="CAJNRD030001114">
    <property type="protein sequence ID" value="CAG5073498.1"/>
    <property type="molecule type" value="Genomic_DNA"/>
</dbReference>
<accession>A0A8J2EI14</accession>
<evidence type="ECO:0000313" key="1">
    <source>
        <dbReference type="EMBL" id="CAG5073498.1"/>
    </source>
</evidence>
<name>A0A8J2EI14_COTCN</name>
<protein>
    <submittedName>
        <fullName evidence="1">Uncharacterized protein</fullName>
    </submittedName>
</protein>
<sequence>MIIKNAARTWKASKMFNLNFFNNLYESIDGAYESIEDECQFLHFKSNFSLLKQVLTMNEQQASNYLNKNPWYVGWKNCHPQVLDVMKKYYDSPHFLPLDTEIPQTNYIFIGYDQGANMHLDYIPRLMWQGQLAGKKIWSVAPTPECDSVCKRFNFSVDTGDIVLLDTRVWYHATLIKDNTLSLTITSEYG</sequence>
<keyword evidence="2" id="KW-1185">Reference proteome</keyword>
<proteinExistence type="predicted"/>
<dbReference type="Gene3D" id="2.60.120.650">
    <property type="entry name" value="Cupin"/>
    <property type="match status" value="1"/>
</dbReference>